<dbReference type="Proteomes" id="UP000753256">
    <property type="component" value="Unassembled WGS sequence"/>
</dbReference>
<evidence type="ECO:0000313" key="4">
    <source>
        <dbReference type="Proteomes" id="UP000753256"/>
    </source>
</evidence>
<organism evidence="3 4">
    <name type="scientific">Enorma phocaeensis</name>
    <dbReference type="NCBI Taxonomy" id="1871019"/>
    <lineage>
        <taxon>Bacteria</taxon>
        <taxon>Bacillati</taxon>
        <taxon>Actinomycetota</taxon>
        <taxon>Coriobacteriia</taxon>
        <taxon>Coriobacteriales</taxon>
        <taxon>Coriobacteriaceae</taxon>
        <taxon>Enorma</taxon>
    </lineage>
</organism>
<dbReference type="AlphaFoldDB" id="A0A921IX10"/>
<dbReference type="PANTHER" id="PTHR12905">
    <property type="entry name" value="METALLOPHOSPHOESTERASE"/>
    <property type="match status" value="1"/>
</dbReference>
<protein>
    <submittedName>
        <fullName evidence="3">Metallophosphoesterase family protein</fullName>
    </submittedName>
</protein>
<dbReference type="Gene3D" id="3.60.21.10">
    <property type="match status" value="1"/>
</dbReference>
<dbReference type="EMBL" id="DYUZ01000029">
    <property type="protein sequence ID" value="HJG37575.1"/>
    <property type="molecule type" value="Genomic_DNA"/>
</dbReference>
<evidence type="ECO:0000259" key="2">
    <source>
        <dbReference type="Pfam" id="PF12850"/>
    </source>
</evidence>
<evidence type="ECO:0000313" key="3">
    <source>
        <dbReference type="EMBL" id="HJG37575.1"/>
    </source>
</evidence>
<dbReference type="PANTHER" id="PTHR12905:SF0">
    <property type="entry name" value="CALCINEURIN-LIKE PHOSPHOESTERASE DOMAIN-CONTAINING PROTEIN"/>
    <property type="match status" value="1"/>
</dbReference>
<reference evidence="3" key="2">
    <citation type="submission" date="2021-09" db="EMBL/GenBank/DDBJ databases">
        <authorList>
            <person name="Gilroy R."/>
        </authorList>
    </citation>
    <scope>NUCLEOTIDE SEQUENCE</scope>
    <source>
        <strain evidence="3">ChiHjej13B12-9602</strain>
    </source>
</reference>
<dbReference type="RefSeq" id="WP_273190454.1">
    <property type="nucleotide sequence ID" value="NZ_DYUZ01000029.1"/>
</dbReference>
<sequence>MRILAVSDVEESWLTTHYDRERMEGVELIISCGDLPASYLEHIVTLANIPLLYVAGNHDTAYARHAPEGCVNIDGCIARYRGVRFMGLGGSIRYNSRIYGYTEQEMRWRSTKLSLVARMTGGIDVMVTHAPARGYNDLPDLPHQGFEAFNTCLEVLKPHTMVHGHVHREYGRIARTGRHPSGTRILNACGSRIFEVPDAAGAEAADYALIVRRVARGGLVG</sequence>
<evidence type="ECO:0000256" key="1">
    <source>
        <dbReference type="ARBA" id="ARBA00008950"/>
    </source>
</evidence>
<comment type="caution">
    <text evidence="3">The sequence shown here is derived from an EMBL/GenBank/DDBJ whole genome shotgun (WGS) entry which is preliminary data.</text>
</comment>
<dbReference type="Pfam" id="PF12850">
    <property type="entry name" value="Metallophos_2"/>
    <property type="match status" value="1"/>
</dbReference>
<dbReference type="InterPro" id="IPR024654">
    <property type="entry name" value="Calcineurin-like_PHP_lpxH"/>
</dbReference>
<comment type="similarity">
    <text evidence="1">Belongs to the metallophosphoesterase superfamily. YfcE family.</text>
</comment>
<dbReference type="InterPro" id="IPR029052">
    <property type="entry name" value="Metallo-depent_PP-like"/>
</dbReference>
<proteinExistence type="inferred from homology"/>
<name>A0A921IX10_9ACTN</name>
<gene>
    <name evidence="3" type="ORF">K8V70_06925</name>
</gene>
<feature type="domain" description="Calcineurin-like phosphoesterase" evidence="2">
    <location>
        <begin position="1"/>
        <end position="170"/>
    </location>
</feature>
<dbReference type="SUPFAM" id="SSF56300">
    <property type="entry name" value="Metallo-dependent phosphatases"/>
    <property type="match status" value="1"/>
</dbReference>
<reference evidence="3" key="1">
    <citation type="journal article" date="2021" name="PeerJ">
        <title>Extensive microbial diversity within the chicken gut microbiome revealed by metagenomics and culture.</title>
        <authorList>
            <person name="Gilroy R."/>
            <person name="Ravi A."/>
            <person name="Getino M."/>
            <person name="Pursley I."/>
            <person name="Horton D.L."/>
            <person name="Alikhan N.F."/>
            <person name="Baker D."/>
            <person name="Gharbi K."/>
            <person name="Hall N."/>
            <person name="Watson M."/>
            <person name="Adriaenssens E.M."/>
            <person name="Foster-Nyarko E."/>
            <person name="Jarju S."/>
            <person name="Secka A."/>
            <person name="Antonio M."/>
            <person name="Oren A."/>
            <person name="Chaudhuri R.R."/>
            <person name="La Ragione R."/>
            <person name="Hildebrand F."/>
            <person name="Pallen M.J."/>
        </authorList>
    </citation>
    <scope>NUCLEOTIDE SEQUENCE</scope>
    <source>
        <strain evidence="3">ChiHjej13B12-9602</strain>
    </source>
</reference>
<accession>A0A921IX10</accession>
<dbReference type="InterPro" id="IPR051693">
    <property type="entry name" value="UPF0046_metallophosphoest"/>
</dbReference>